<dbReference type="AlphaFoldDB" id="A0A9N8RIG9"/>
<feature type="compositionally biased region" description="Polar residues" evidence="1">
    <location>
        <begin position="192"/>
        <end position="221"/>
    </location>
</feature>
<comment type="caution">
    <text evidence="2">The sequence shown here is derived from an EMBL/GenBank/DDBJ whole genome shotgun (WGS) entry which is preliminary data.</text>
</comment>
<feature type="region of interest" description="Disordered" evidence="1">
    <location>
        <begin position="190"/>
        <end position="223"/>
    </location>
</feature>
<evidence type="ECO:0000313" key="3">
    <source>
        <dbReference type="Proteomes" id="UP000746612"/>
    </source>
</evidence>
<dbReference type="EMBL" id="CAJPIJ010000158">
    <property type="protein sequence ID" value="CAG1994804.1"/>
    <property type="molecule type" value="Genomic_DNA"/>
</dbReference>
<feature type="region of interest" description="Disordered" evidence="1">
    <location>
        <begin position="132"/>
        <end position="159"/>
    </location>
</feature>
<sequence length="612" mass="68239">MGGKAFSRSDPPLETPRMPKEVYLEVKNKVVRALTPAFGWIDSPLDGPGKKDFGDIDIIVSGLNGGDMRKESVLALVNQLLEAEAQITEPGSAVSAHFAIPWPKDLPQPDIHDPLQDDASNALKSSATPLGAIASAGTSSDDSSRPQSRAQETFESNAEPLTLKQLRDKEKELPQHVVASQNELAMDFMANSPGSQLGTPSPHGTFSPSPDSGTNKRSSWSIKGKKLSIPHSRKFSSFANLVSKIGQSGWNSADSSDDEGKKKKGTSSTSDLITDRKSGFFIQVDVHYCATVKQAKYLRFHQAHGDMWQLLGSVIRPFGLTVDNVGLWIRIPEVELVDKKRAKILLTSVPNQILDFIGVSPTEYWRPFADVETMFRYISKCHMFYVPSDYSADNELASTKSNDRQRLAKRPVYGQWIHEFKPLCRSQGLFSKALTTREDVRNKAFETFKIETEFHQRLREFLFEKQKNEIIKEIRNIFPTPAQPTNKKAVQMRTLHIKAMKEIIIERVKASHYNIVAPKGLRLPNGLFNMDRVRAFARTIANDVVAAVERRNNPRARGGPVPQARPGRDARAITPEIPLPRGGPVIRVRHLGPIEGVTDLQASKLLIFFPFF</sequence>
<feature type="compositionally biased region" description="Polar residues" evidence="1">
    <location>
        <begin position="136"/>
        <end position="156"/>
    </location>
</feature>
<evidence type="ECO:0000256" key="1">
    <source>
        <dbReference type="SAM" id="MobiDB-lite"/>
    </source>
</evidence>
<dbReference type="Proteomes" id="UP000746612">
    <property type="component" value="Unassembled WGS sequence"/>
</dbReference>
<organism evidence="2 3">
    <name type="scientific">Gibberella zeae</name>
    <name type="common">Wheat head blight fungus</name>
    <name type="synonym">Fusarium graminearum</name>
    <dbReference type="NCBI Taxonomy" id="5518"/>
    <lineage>
        <taxon>Eukaryota</taxon>
        <taxon>Fungi</taxon>
        <taxon>Dikarya</taxon>
        <taxon>Ascomycota</taxon>
        <taxon>Pezizomycotina</taxon>
        <taxon>Sordariomycetes</taxon>
        <taxon>Hypocreomycetidae</taxon>
        <taxon>Hypocreales</taxon>
        <taxon>Nectriaceae</taxon>
        <taxon>Fusarium</taxon>
    </lineage>
</organism>
<name>A0A9N8RIG9_GIBZA</name>
<feature type="region of interest" description="Disordered" evidence="1">
    <location>
        <begin position="552"/>
        <end position="576"/>
    </location>
</feature>
<accession>A0A9N8RIG9</accession>
<gene>
    <name evidence="2" type="ORF">MDCFG202_LOCUS389545</name>
</gene>
<feature type="non-terminal residue" evidence="2">
    <location>
        <position position="1"/>
    </location>
</feature>
<feature type="region of interest" description="Disordered" evidence="1">
    <location>
        <begin position="249"/>
        <end position="270"/>
    </location>
</feature>
<evidence type="ECO:0000313" key="2">
    <source>
        <dbReference type="EMBL" id="CAG1994804.1"/>
    </source>
</evidence>
<protein>
    <submittedName>
        <fullName evidence="2">Uncharacterized protein</fullName>
    </submittedName>
</protein>
<reference evidence="2" key="1">
    <citation type="submission" date="2021-03" db="EMBL/GenBank/DDBJ databases">
        <authorList>
            <person name="Alouane T."/>
            <person name="Langin T."/>
            <person name="Bonhomme L."/>
        </authorList>
    </citation>
    <scope>NUCLEOTIDE SEQUENCE</scope>
    <source>
        <strain evidence="2">MDC_Fg202</strain>
    </source>
</reference>
<proteinExistence type="predicted"/>